<evidence type="ECO:0000313" key="2">
    <source>
        <dbReference type="EMBL" id="KAJ3478616.1"/>
    </source>
</evidence>
<feature type="compositionally biased region" description="Basic and acidic residues" evidence="1">
    <location>
        <begin position="48"/>
        <end position="58"/>
    </location>
</feature>
<comment type="caution">
    <text evidence="2">The sequence shown here is derived from an EMBL/GenBank/DDBJ whole genome shotgun (WGS) entry which is preliminary data.</text>
</comment>
<protein>
    <submittedName>
        <fullName evidence="2">Uncharacterized protein</fullName>
    </submittedName>
</protein>
<feature type="compositionally biased region" description="Polar residues" evidence="1">
    <location>
        <begin position="171"/>
        <end position="184"/>
    </location>
</feature>
<organism evidence="2 3">
    <name type="scientific">Meripilus lineatus</name>
    <dbReference type="NCBI Taxonomy" id="2056292"/>
    <lineage>
        <taxon>Eukaryota</taxon>
        <taxon>Fungi</taxon>
        <taxon>Dikarya</taxon>
        <taxon>Basidiomycota</taxon>
        <taxon>Agaricomycotina</taxon>
        <taxon>Agaricomycetes</taxon>
        <taxon>Polyporales</taxon>
        <taxon>Meripilaceae</taxon>
        <taxon>Meripilus</taxon>
    </lineage>
</organism>
<feature type="region of interest" description="Disordered" evidence="1">
    <location>
        <begin position="18"/>
        <end position="106"/>
    </location>
</feature>
<proteinExistence type="predicted"/>
<feature type="compositionally biased region" description="Low complexity" evidence="1">
    <location>
        <begin position="35"/>
        <end position="45"/>
    </location>
</feature>
<name>A0AAD5UV39_9APHY</name>
<evidence type="ECO:0000256" key="1">
    <source>
        <dbReference type="SAM" id="MobiDB-lite"/>
    </source>
</evidence>
<accession>A0AAD5UV39</accession>
<reference evidence="2" key="1">
    <citation type="submission" date="2022-07" db="EMBL/GenBank/DDBJ databases">
        <title>Genome Sequence of Physisporinus lineatus.</title>
        <authorList>
            <person name="Buettner E."/>
        </authorList>
    </citation>
    <scope>NUCLEOTIDE SEQUENCE</scope>
    <source>
        <strain evidence="2">VT162</strain>
    </source>
</reference>
<dbReference type="Proteomes" id="UP001212997">
    <property type="component" value="Unassembled WGS sequence"/>
</dbReference>
<dbReference type="AlphaFoldDB" id="A0AAD5UV39"/>
<keyword evidence="3" id="KW-1185">Reference proteome</keyword>
<dbReference type="EMBL" id="JANAWD010000497">
    <property type="protein sequence ID" value="KAJ3478616.1"/>
    <property type="molecule type" value="Genomic_DNA"/>
</dbReference>
<feature type="compositionally biased region" description="Polar residues" evidence="1">
    <location>
        <begin position="74"/>
        <end position="86"/>
    </location>
</feature>
<sequence>MSLGLHPRYRKIVNVNTPLPFNLHNRPFHSRLDQSTSRSGRSSSTNNERTHARAERGSAVHGLPQDSQHHYSEHSPSLQTSHSATSLHPGDASYLPPEADPDNGARRPILNARLVRVYGGYGIGGRVGRAATRGRRGRFGEERGEPFVVGAQGNGGTTTLAGNGDSVNGEGPNTSTIQPPTIRTSDAPHTDAAGEIESPGTEFGTFTLSRTSPLGCLPGLPGQYDTTRTNDDLQHNTLRLGRFSSLNISNPKPIMLLRIYSRTGGSTVA</sequence>
<gene>
    <name evidence="2" type="ORF">NLI96_g9628</name>
</gene>
<evidence type="ECO:0000313" key="3">
    <source>
        <dbReference type="Proteomes" id="UP001212997"/>
    </source>
</evidence>
<feature type="region of interest" description="Disordered" evidence="1">
    <location>
        <begin position="162"/>
        <end position="191"/>
    </location>
</feature>